<comment type="caution">
    <text evidence="4">The sequence shown here is derived from an EMBL/GenBank/DDBJ whole genome shotgun (WGS) entry which is preliminary data.</text>
</comment>
<name>A0ABR8NKU9_9MICO</name>
<dbReference type="InterPro" id="IPR038762">
    <property type="entry name" value="ABM_predict"/>
</dbReference>
<feature type="region of interest" description="Disordered" evidence="1">
    <location>
        <begin position="113"/>
        <end position="153"/>
    </location>
</feature>
<dbReference type="InterPro" id="IPR007138">
    <property type="entry name" value="ABM_dom"/>
</dbReference>
<evidence type="ECO:0000313" key="5">
    <source>
        <dbReference type="Proteomes" id="UP000598426"/>
    </source>
</evidence>
<evidence type="ECO:0000256" key="1">
    <source>
        <dbReference type="SAM" id="MobiDB-lite"/>
    </source>
</evidence>
<feature type="domain" description="ABM" evidence="3">
    <location>
        <begin position="11"/>
        <end position="80"/>
    </location>
</feature>
<proteinExistence type="predicted"/>
<dbReference type="Proteomes" id="UP000598426">
    <property type="component" value="Unassembled WGS sequence"/>
</dbReference>
<dbReference type="PANTHER" id="PTHR40057:SF1">
    <property type="entry name" value="SLR1162 PROTEIN"/>
    <property type="match status" value="1"/>
</dbReference>
<evidence type="ECO:0000313" key="4">
    <source>
        <dbReference type="EMBL" id="MBD3941274.1"/>
    </source>
</evidence>
<protein>
    <submittedName>
        <fullName evidence="4">Antibiotic biosynthesis monooxygenase</fullName>
    </submittedName>
</protein>
<organism evidence="4 5">
    <name type="scientific">Microbacterium helvum</name>
    <dbReference type="NCBI Taxonomy" id="2773713"/>
    <lineage>
        <taxon>Bacteria</taxon>
        <taxon>Bacillati</taxon>
        <taxon>Actinomycetota</taxon>
        <taxon>Actinomycetes</taxon>
        <taxon>Micrococcales</taxon>
        <taxon>Microbacteriaceae</taxon>
        <taxon>Microbacterium</taxon>
    </lineage>
</organism>
<evidence type="ECO:0000256" key="2">
    <source>
        <dbReference type="SAM" id="Phobius"/>
    </source>
</evidence>
<feature type="transmembrane region" description="Helical" evidence="2">
    <location>
        <begin position="195"/>
        <end position="218"/>
    </location>
</feature>
<dbReference type="GO" id="GO:0004497">
    <property type="term" value="F:monooxygenase activity"/>
    <property type="evidence" value="ECO:0007669"/>
    <property type="project" value="UniProtKB-KW"/>
</dbReference>
<dbReference type="InterPro" id="IPR011008">
    <property type="entry name" value="Dimeric_a/b-barrel"/>
</dbReference>
<keyword evidence="2" id="KW-1133">Transmembrane helix</keyword>
<keyword evidence="5" id="KW-1185">Reference proteome</keyword>
<dbReference type="PANTHER" id="PTHR40057">
    <property type="entry name" value="SLR1162 PROTEIN"/>
    <property type="match status" value="1"/>
</dbReference>
<evidence type="ECO:0000259" key="3">
    <source>
        <dbReference type="Pfam" id="PF03992"/>
    </source>
</evidence>
<dbReference type="SUPFAM" id="SSF54909">
    <property type="entry name" value="Dimeric alpha+beta barrel"/>
    <property type="match status" value="1"/>
</dbReference>
<sequence>MDAMAEPVAHPVTVAIERRIDPSRTAEATSWMQAGTDLAAGFEGFLGSGWVRAGEGSDLWYMLYRFRDIPTLEGWEDSPQRGWWLDSGRAFAREVKVERRTGIEGWFDAPFATGPTRPEAPLDAPAASGEGVGNVETRGPAAPATGPIQQPIPAAPPRYKQAVTIWLGFFPTNLLASWLLGYVPGFAEWPLIARVLLSTVLLTPVMTYAVLPAVTRLLRPWLQRGR</sequence>
<keyword evidence="2" id="KW-0812">Transmembrane</keyword>
<accession>A0ABR8NKU9</accession>
<gene>
    <name evidence="4" type="ORF">IF188_06120</name>
</gene>
<keyword evidence="2" id="KW-0472">Membrane</keyword>
<keyword evidence="4" id="KW-0503">Monooxygenase</keyword>
<dbReference type="EMBL" id="JACXZS010000003">
    <property type="protein sequence ID" value="MBD3941274.1"/>
    <property type="molecule type" value="Genomic_DNA"/>
</dbReference>
<dbReference type="Pfam" id="PF03992">
    <property type="entry name" value="ABM"/>
    <property type="match status" value="1"/>
</dbReference>
<feature type="transmembrane region" description="Helical" evidence="2">
    <location>
        <begin position="163"/>
        <end position="183"/>
    </location>
</feature>
<keyword evidence="4" id="KW-0560">Oxidoreductase</keyword>
<reference evidence="4 5" key="1">
    <citation type="submission" date="2020-09" db="EMBL/GenBank/DDBJ databases">
        <title>Isolation and identification of active actinomycetes.</title>
        <authorList>
            <person name="Li X."/>
        </authorList>
    </citation>
    <scope>NUCLEOTIDE SEQUENCE [LARGE SCALE GENOMIC DNA]</scope>
    <source>
        <strain evidence="4 5">NEAU-LLC</strain>
    </source>
</reference>
<feature type="compositionally biased region" description="Low complexity" evidence="1">
    <location>
        <begin position="139"/>
        <end position="152"/>
    </location>
</feature>